<feature type="domain" description="HTH gntR-type" evidence="4">
    <location>
        <begin position="14"/>
        <end position="81"/>
    </location>
</feature>
<evidence type="ECO:0000313" key="6">
    <source>
        <dbReference type="Proteomes" id="UP000262379"/>
    </source>
</evidence>
<reference evidence="6" key="1">
    <citation type="submission" date="2018-08" db="EMBL/GenBank/DDBJ databases">
        <authorList>
            <person name="Im W.T."/>
        </authorList>
    </citation>
    <scope>NUCLEOTIDE SEQUENCE [LARGE SCALE GENOMIC DNA]</scope>
    <source>
        <strain evidence="6">LA-28</strain>
    </source>
</reference>
<dbReference type="InterPro" id="IPR036388">
    <property type="entry name" value="WH-like_DNA-bd_sf"/>
</dbReference>
<dbReference type="Pfam" id="PF07729">
    <property type="entry name" value="FCD"/>
    <property type="match status" value="1"/>
</dbReference>
<dbReference type="Proteomes" id="UP000262379">
    <property type="component" value="Unassembled WGS sequence"/>
</dbReference>
<accession>A0A371XJG6</accession>
<dbReference type="Gene3D" id="1.10.10.10">
    <property type="entry name" value="Winged helix-like DNA-binding domain superfamily/Winged helix DNA-binding domain"/>
    <property type="match status" value="1"/>
</dbReference>
<dbReference type="Gene3D" id="1.20.120.530">
    <property type="entry name" value="GntR ligand-binding domain-like"/>
    <property type="match status" value="1"/>
</dbReference>
<dbReference type="PANTHER" id="PTHR43537">
    <property type="entry name" value="TRANSCRIPTIONAL REGULATOR, GNTR FAMILY"/>
    <property type="match status" value="1"/>
</dbReference>
<dbReference type="PRINTS" id="PR00033">
    <property type="entry name" value="HTHASNC"/>
</dbReference>
<comment type="caution">
    <text evidence="5">The sequence shown here is derived from an EMBL/GenBank/DDBJ whole genome shotgun (WGS) entry which is preliminary data.</text>
</comment>
<keyword evidence="6" id="KW-1185">Reference proteome</keyword>
<evidence type="ECO:0000259" key="4">
    <source>
        <dbReference type="PROSITE" id="PS50949"/>
    </source>
</evidence>
<keyword evidence="3" id="KW-0804">Transcription</keyword>
<dbReference type="RefSeq" id="WP_116621998.1">
    <property type="nucleotide sequence ID" value="NZ_QURN01000001.1"/>
</dbReference>
<dbReference type="PANTHER" id="PTHR43537:SF49">
    <property type="entry name" value="TRANSCRIPTIONAL REGULATORY PROTEIN"/>
    <property type="match status" value="1"/>
</dbReference>
<dbReference type="SUPFAM" id="SSF46785">
    <property type="entry name" value="Winged helix' DNA-binding domain"/>
    <property type="match status" value="1"/>
</dbReference>
<dbReference type="GO" id="GO:0003700">
    <property type="term" value="F:DNA-binding transcription factor activity"/>
    <property type="evidence" value="ECO:0007669"/>
    <property type="project" value="InterPro"/>
</dbReference>
<proteinExistence type="predicted"/>
<gene>
    <name evidence="5" type="ORF">DY251_01145</name>
</gene>
<name>A0A371XJG6_9HYPH</name>
<dbReference type="CDD" id="cd07377">
    <property type="entry name" value="WHTH_GntR"/>
    <property type="match status" value="1"/>
</dbReference>
<sequence>MADIRDTFRLIQNTSLAGAIAKEIEAMILNGELAIGERVPETELAERFGVSRSPVREAVRALDSVGLVEVQTNRGAYVRKIDLAEALEVYEVRAALFGEAGRSMAQRATDADISRLLKLHKDMETAAEAHVFEDYAPLNFEFHELIVDAAGNRTLASQYRMLVKRLRLFRARNLMYGDTLSLSHKEHEAIVRAIEARDANAAAAACYDHVEQGRVRLLSRVRSEEAEGQRLFERGEETRTARG</sequence>
<dbReference type="InterPro" id="IPR000524">
    <property type="entry name" value="Tscrpt_reg_HTH_GntR"/>
</dbReference>
<dbReference type="SMART" id="SM00345">
    <property type="entry name" value="HTH_GNTR"/>
    <property type="match status" value="1"/>
</dbReference>
<dbReference type="AlphaFoldDB" id="A0A371XJG6"/>
<dbReference type="PRINTS" id="PR00035">
    <property type="entry name" value="HTHGNTR"/>
</dbReference>
<dbReference type="InterPro" id="IPR036390">
    <property type="entry name" value="WH_DNA-bd_sf"/>
</dbReference>
<dbReference type="GO" id="GO:0043565">
    <property type="term" value="F:sequence-specific DNA binding"/>
    <property type="evidence" value="ECO:0007669"/>
    <property type="project" value="InterPro"/>
</dbReference>
<evidence type="ECO:0000313" key="5">
    <source>
        <dbReference type="EMBL" id="RFC69377.1"/>
    </source>
</evidence>
<keyword evidence="1" id="KW-0805">Transcription regulation</keyword>
<protein>
    <submittedName>
        <fullName evidence="5">FCD domain-containing protein</fullName>
    </submittedName>
</protein>
<organism evidence="5 6">
    <name type="scientific">Mesorhizobium denitrificans</name>
    <dbReference type="NCBI Taxonomy" id="2294114"/>
    <lineage>
        <taxon>Bacteria</taxon>
        <taxon>Pseudomonadati</taxon>
        <taxon>Pseudomonadota</taxon>
        <taxon>Alphaproteobacteria</taxon>
        <taxon>Hyphomicrobiales</taxon>
        <taxon>Phyllobacteriaceae</taxon>
        <taxon>Mesorhizobium</taxon>
    </lineage>
</organism>
<evidence type="ECO:0000256" key="3">
    <source>
        <dbReference type="ARBA" id="ARBA00023163"/>
    </source>
</evidence>
<dbReference type="Pfam" id="PF00392">
    <property type="entry name" value="GntR"/>
    <property type="match status" value="1"/>
</dbReference>
<evidence type="ECO:0000256" key="2">
    <source>
        <dbReference type="ARBA" id="ARBA00023125"/>
    </source>
</evidence>
<evidence type="ECO:0000256" key="1">
    <source>
        <dbReference type="ARBA" id="ARBA00023015"/>
    </source>
</evidence>
<dbReference type="InterPro" id="IPR011711">
    <property type="entry name" value="GntR_C"/>
</dbReference>
<dbReference type="EMBL" id="QURN01000001">
    <property type="protein sequence ID" value="RFC69377.1"/>
    <property type="molecule type" value="Genomic_DNA"/>
</dbReference>
<dbReference type="PROSITE" id="PS50949">
    <property type="entry name" value="HTH_GNTR"/>
    <property type="match status" value="1"/>
</dbReference>
<dbReference type="InterPro" id="IPR000485">
    <property type="entry name" value="AsnC-type_HTH_dom"/>
</dbReference>
<keyword evidence="2" id="KW-0238">DNA-binding</keyword>
<dbReference type="SMART" id="SM00895">
    <property type="entry name" value="FCD"/>
    <property type="match status" value="1"/>
</dbReference>
<dbReference type="SUPFAM" id="SSF48008">
    <property type="entry name" value="GntR ligand-binding domain-like"/>
    <property type="match status" value="1"/>
</dbReference>
<dbReference type="InterPro" id="IPR008920">
    <property type="entry name" value="TF_FadR/GntR_C"/>
</dbReference>